<protein>
    <submittedName>
        <fullName evidence="1">Primase-pol, Primase, REPLICATION</fullName>
    </submittedName>
</protein>
<dbReference type="EMBL" id="BK015217">
    <property type="protein sequence ID" value="DAD96481.1"/>
    <property type="molecule type" value="Genomic_DNA"/>
</dbReference>
<sequence length="295" mass="33823">MTALDIIEAIGSNEFLRKADFLRYCFVNKEKVPFQYNGTDSARPNTMSDFVPIGQLDLAQASNFPGVGISIQASGICAIDIDHCFKVPFDVSSADGRAQDIINIFGDATYIEFSFSGTGLRILFKAAPISDYEKRYYIKNSKTQCEYYYPQGSNRYVTLTARTIIYAPISFIADSLLKVFLDTYMIRPVRVATQTKQAPIQGNVDNLLLHFLRTNKSFQDNWFDKAPGSGSNESERDFFLLKFIFENISNDKDKSKELFEQSPFFKSKDRKHKYKWERSDNRYFNYLYNVISGGE</sequence>
<organism evidence="1">
    <name type="scientific">Myoviridae sp. ctj3P51</name>
    <dbReference type="NCBI Taxonomy" id="2826687"/>
    <lineage>
        <taxon>Viruses</taxon>
        <taxon>Duplodnaviria</taxon>
        <taxon>Heunggongvirae</taxon>
        <taxon>Uroviricota</taxon>
        <taxon>Caudoviricetes</taxon>
    </lineage>
</organism>
<reference evidence="1" key="1">
    <citation type="journal article" date="2021" name="Proc. Natl. Acad. Sci. U.S.A.">
        <title>A Catalog of Tens of Thousands of Viruses from Human Metagenomes Reveals Hidden Associations with Chronic Diseases.</title>
        <authorList>
            <person name="Tisza M.J."/>
            <person name="Buck C.B."/>
        </authorList>
    </citation>
    <scope>NUCLEOTIDE SEQUENCE</scope>
    <source>
        <strain evidence="1">Ctj3P51</strain>
    </source>
</reference>
<accession>A0A8S5NP42</accession>
<proteinExistence type="predicted"/>
<evidence type="ECO:0000313" key="1">
    <source>
        <dbReference type="EMBL" id="DAD96481.1"/>
    </source>
</evidence>
<name>A0A8S5NP42_9CAUD</name>